<dbReference type="InterPro" id="IPR011006">
    <property type="entry name" value="CheY-like_superfamily"/>
</dbReference>
<dbReference type="SUPFAM" id="SSF52172">
    <property type="entry name" value="CheY-like"/>
    <property type="match status" value="1"/>
</dbReference>
<dbReference type="PANTHER" id="PTHR44520:SF2">
    <property type="entry name" value="RESPONSE REGULATOR RCP1"/>
    <property type="match status" value="1"/>
</dbReference>
<dbReference type="Proteomes" id="UP000198882">
    <property type="component" value="Unassembled WGS sequence"/>
</dbReference>
<dbReference type="InterPro" id="IPR052893">
    <property type="entry name" value="TCS_response_regulator"/>
</dbReference>
<keyword evidence="4" id="KW-1185">Reference proteome</keyword>
<evidence type="ECO:0000256" key="1">
    <source>
        <dbReference type="PROSITE-ProRule" id="PRU00169"/>
    </source>
</evidence>
<dbReference type="PANTHER" id="PTHR44520">
    <property type="entry name" value="RESPONSE REGULATOR RCP1-RELATED"/>
    <property type="match status" value="1"/>
</dbReference>
<reference evidence="4" key="1">
    <citation type="submission" date="2016-10" db="EMBL/GenBank/DDBJ databases">
        <authorList>
            <person name="Varghese N."/>
            <person name="Submissions S."/>
        </authorList>
    </citation>
    <scope>NUCLEOTIDE SEQUENCE [LARGE SCALE GENOMIC DNA]</scope>
    <source>
        <strain evidence="4">B4,CECT 8067,JCM 17497</strain>
    </source>
</reference>
<dbReference type="CDD" id="cd17557">
    <property type="entry name" value="REC_Rcp-like"/>
    <property type="match status" value="1"/>
</dbReference>
<dbReference type="Gene3D" id="3.40.50.2300">
    <property type="match status" value="1"/>
</dbReference>
<dbReference type="Pfam" id="PF00072">
    <property type="entry name" value="Response_reg"/>
    <property type="match status" value="1"/>
</dbReference>
<feature type="domain" description="Response regulatory" evidence="2">
    <location>
        <begin position="10"/>
        <end position="134"/>
    </location>
</feature>
<gene>
    <name evidence="3" type="ORF">SAMN04515672_4052</name>
</gene>
<name>A0A1G9F1B9_9EURY</name>
<dbReference type="OrthoDB" id="9652at2157"/>
<dbReference type="EMBL" id="FNFE01000007">
    <property type="protein sequence ID" value="SDK82063.1"/>
    <property type="molecule type" value="Genomic_DNA"/>
</dbReference>
<evidence type="ECO:0000313" key="3">
    <source>
        <dbReference type="EMBL" id="SDK82063.1"/>
    </source>
</evidence>
<dbReference type="PROSITE" id="PS50110">
    <property type="entry name" value="RESPONSE_REGULATORY"/>
    <property type="match status" value="1"/>
</dbReference>
<dbReference type="AlphaFoldDB" id="A0A1G9F1B9"/>
<sequence>MTPSPEDVISILLVEPDPENADLYVDSFADVPTPAEIHTVPDGATALEFVHRRGEYADSPRPDLVLLPFRLPAISGEAVLSELKGEPALKSIPVLVLTAPDDEEIRRSYELHANAVLEKPDSSEGVDSLVRLIERFWLEFVRYPKANA</sequence>
<dbReference type="SMART" id="SM00448">
    <property type="entry name" value="REC"/>
    <property type="match status" value="1"/>
</dbReference>
<organism evidence="3 4">
    <name type="scientific">Natronorubrum texcoconense</name>
    <dbReference type="NCBI Taxonomy" id="1095776"/>
    <lineage>
        <taxon>Archaea</taxon>
        <taxon>Methanobacteriati</taxon>
        <taxon>Methanobacteriota</taxon>
        <taxon>Stenosarchaea group</taxon>
        <taxon>Halobacteria</taxon>
        <taxon>Halobacteriales</taxon>
        <taxon>Natrialbaceae</taxon>
        <taxon>Natronorubrum</taxon>
    </lineage>
</organism>
<dbReference type="GO" id="GO:0000160">
    <property type="term" value="P:phosphorelay signal transduction system"/>
    <property type="evidence" value="ECO:0007669"/>
    <property type="project" value="InterPro"/>
</dbReference>
<accession>A0A1G9F1B9</accession>
<evidence type="ECO:0000313" key="4">
    <source>
        <dbReference type="Proteomes" id="UP000198882"/>
    </source>
</evidence>
<evidence type="ECO:0000259" key="2">
    <source>
        <dbReference type="PROSITE" id="PS50110"/>
    </source>
</evidence>
<dbReference type="STRING" id="1095776.SAMN04515672_4052"/>
<proteinExistence type="predicted"/>
<protein>
    <submittedName>
        <fullName evidence="3">Response regulator receiver domain-containing protein</fullName>
    </submittedName>
</protein>
<dbReference type="InterPro" id="IPR001789">
    <property type="entry name" value="Sig_transdc_resp-reg_receiver"/>
</dbReference>
<comment type="caution">
    <text evidence="1">Lacks conserved residue(s) required for the propagation of feature annotation.</text>
</comment>